<evidence type="ECO:0000313" key="6">
    <source>
        <dbReference type="EMBL" id="CAD5226824.1"/>
    </source>
</evidence>
<protein>
    <recommendedName>
        <fullName evidence="2">Pyridoxal phosphate homeostasis protein</fullName>
        <shortName evidence="2">PLP homeostasis protein</shortName>
    </recommendedName>
</protein>
<evidence type="ECO:0000256" key="4">
    <source>
        <dbReference type="RuleBase" id="RU004514"/>
    </source>
</evidence>
<evidence type="ECO:0000256" key="3">
    <source>
        <dbReference type="PIRSR" id="PIRSR004848-1"/>
    </source>
</evidence>
<dbReference type="FunFam" id="3.20.20.10:FF:000018">
    <property type="entry name" value="Pyridoxal phosphate homeostasis protein"/>
    <property type="match status" value="1"/>
</dbReference>
<dbReference type="NCBIfam" id="TIGR00044">
    <property type="entry name" value="YggS family pyridoxal phosphate-dependent enzyme"/>
    <property type="match status" value="1"/>
</dbReference>
<dbReference type="OrthoDB" id="10264196at2759"/>
<gene>
    <name evidence="6" type="ORF">BXYJ_LOCUS9369</name>
</gene>
<dbReference type="PROSITE" id="PS01211">
    <property type="entry name" value="UPF0001"/>
    <property type="match status" value="1"/>
</dbReference>
<evidence type="ECO:0000256" key="1">
    <source>
        <dbReference type="ARBA" id="ARBA00022898"/>
    </source>
</evidence>
<comment type="similarity">
    <text evidence="2 4">Belongs to the pyridoxal phosphate-binding protein YggS/PROSC family.</text>
</comment>
<dbReference type="InterPro" id="IPR029066">
    <property type="entry name" value="PLP-binding_barrel"/>
</dbReference>
<dbReference type="PANTHER" id="PTHR10146:SF14">
    <property type="entry name" value="PYRIDOXAL PHOSPHATE HOMEOSTASIS PROTEIN"/>
    <property type="match status" value="1"/>
</dbReference>
<evidence type="ECO:0000256" key="2">
    <source>
        <dbReference type="HAMAP-Rule" id="MF_03225"/>
    </source>
</evidence>
<dbReference type="Gene3D" id="3.20.20.10">
    <property type="entry name" value="Alanine racemase"/>
    <property type="match status" value="1"/>
</dbReference>
<keyword evidence="9" id="KW-1185">Reference proteome</keyword>
<evidence type="ECO:0000313" key="7">
    <source>
        <dbReference type="EMBL" id="CAG9116326.1"/>
    </source>
</evidence>
<dbReference type="InterPro" id="IPR001608">
    <property type="entry name" value="Ala_racemase_N"/>
</dbReference>
<dbReference type="SMR" id="A0A1I7S3I1"/>
<evidence type="ECO:0000259" key="5">
    <source>
        <dbReference type="Pfam" id="PF01168"/>
    </source>
</evidence>
<dbReference type="Pfam" id="PF01168">
    <property type="entry name" value="Ala_racemase_N"/>
    <property type="match status" value="1"/>
</dbReference>
<dbReference type="WBParaSite" id="BXY_0756200.1">
    <property type="protein sequence ID" value="BXY_0756200.1"/>
    <property type="gene ID" value="BXY_0756200"/>
</dbReference>
<dbReference type="AlphaFoldDB" id="A0A1I7S3I1"/>
<accession>A0A1I7S3I1</accession>
<evidence type="ECO:0000313" key="9">
    <source>
        <dbReference type="Proteomes" id="UP000659654"/>
    </source>
</evidence>
<proteinExistence type="inferred from homology"/>
<name>A0A1I7S3I1_BURXY</name>
<reference evidence="10" key="1">
    <citation type="submission" date="2016-11" db="UniProtKB">
        <authorList>
            <consortium name="WormBaseParasite"/>
        </authorList>
    </citation>
    <scope>IDENTIFICATION</scope>
</reference>
<comment type="cofactor">
    <cofactor evidence="3">
        <name>pyridoxal 5'-phosphate</name>
        <dbReference type="ChEBI" id="CHEBI:597326"/>
    </cofactor>
</comment>
<dbReference type="InterPro" id="IPR011078">
    <property type="entry name" value="PyrdxlP_homeostasis"/>
</dbReference>
<reference evidence="7" key="2">
    <citation type="submission" date="2020-08" db="EMBL/GenBank/DDBJ databases">
        <authorList>
            <person name="Kikuchi T."/>
        </authorList>
    </citation>
    <scope>NUCLEOTIDE SEQUENCE</scope>
    <source>
        <strain evidence="6">Ka4C1</strain>
    </source>
</reference>
<dbReference type="PIRSF" id="PIRSF004848">
    <property type="entry name" value="YBL036c_PLPDEIII"/>
    <property type="match status" value="1"/>
</dbReference>
<dbReference type="Proteomes" id="UP000095284">
    <property type="component" value="Unplaced"/>
</dbReference>
<dbReference type="PANTHER" id="PTHR10146">
    <property type="entry name" value="PROLINE SYNTHETASE CO-TRANSCRIBED BACTERIAL HOMOLOG PROTEIN"/>
    <property type="match status" value="1"/>
</dbReference>
<dbReference type="eggNOG" id="KOG3157">
    <property type="taxonomic scope" value="Eukaryota"/>
</dbReference>
<organism evidence="8 10">
    <name type="scientific">Bursaphelenchus xylophilus</name>
    <name type="common">Pinewood nematode worm</name>
    <name type="synonym">Aphelenchoides xylophilus</name>
    <dbReference type="NCBI Taxonomy" id="6326"/>
    <lineage>
        <taxon>Eukaryota</taxon>
        <taxon>Metazoa</taxon>
        <taxon>Ecdysozoa</taxon>
        <taxon>Nematoda</taxon>
        <taxon>Chromadorea</taxon>
        <taxon>Rhabditida</taxon>
        <taxon>Tylenchina</taxon>
        <taxon>Tylenchomorpha</taxon>
        <taxon>Aphelenchoidea</taxon>
        <taxon>Aphelenchoididae</taxon>
        <taxon>Bursaphelenchus</taxon>
    </lineage>
</organism>
<dbReference type="SUPFAM" id="SSF51419">
    <property type="entry name" value="PLP-binding barrel"/>
    <property type="match status" value="1"/>
</dbReference>
<dbReference type="Proteomes" id="UP000582659">
    <property type="component" value="Unassembled WGS sequence"/>
</dbReference>
<dbReference type="EMBL" id="CAJFCV020000004">
    <property type="protein sequence ID" value="CAG9116326.1"/>
    <property type="molecule type" value="Genomic_DNA"/>
</dbReference>
<evidence type="ECO:0000313" key="8">
    <source>
        <dbReference type="Proteomes" id="UP000095284"/>
    </source>
</evidence>
<evidence type="ECO:0000313" key="10">
    <source>
        <dbReference type="WBParaSite" id="BXY_0756200.1"/>
    </source>
</evidence>
<dbReference type="GO" id="GO:0030170">
    <property type="term" value="F:pyridoxal phosphate binding"/>
    <property type="evidence" value="ECO:0007669"/>
    <property type="project" value="UniProtKB-UniRule"/>
</dbReference>
<feature type="modified residue" description="N6-(pyridoxal phosphate)lysine" evidence="2 3">
    <location>
        <position position="41"/>
    </location>
</feature>
<dbReference type="CDD" id="cd06822">
    <property type="entry name" value="PLPDE_III_YBL036c_euk"/>
    <property type="match status" value="1"/>
</dbReference>
<comment type="function">
    <text evidence="2">Pyridoxal 5'-phosphate (PLP)-binding protein, which may be involved in intracellular homeostatic regulation of pyridoxal 5'-phosphate (PLP), the active form of vitamin B6.</text>
</comment>
<dbReference type="EMBL" id="CAJFDI010000004">
    <property type="protein sequence ID" value="CAD5226824.1"/>
    <property type="molecule type" value="Genomic_DNA"/>
</dbReference>
<dbReference type="HAMAP" id="MF_02087">
    <property type="entry name" value="PLP_homeostasis"/>
    <property type="match status" value="1"/>
</dbReference>
<dbReference type="Proteomes" id="UP000659654">
    <property type="component" value="Unassembled WGS sequence"/>
</dbReference>
<feature type="domain" description="Alanine racemase N-terminal" evidence="5">
    <location>
        <begin position="22"/>
        <end position="239"/>
    </location>
</feature>
<keyword evidence="1 2" id="KW-0663">Pyridoxal phosphate</keyword>
<sequence>MSELLSAKVIQQNLKLILDQIARACEKCGRTDTPRLVAVGKTFPASQTQYCYEAGQRHFGENYVNELEEKSAALKEVCPAIEWHFIGKIQTNKIKKIVECPNLSFVETLDSEKHAQTFQNYCNRLNKTINVFVQVNTSKEANKNGLEPTEVGTLIKFIIEQCPNLVFKGLMTIGSVQESHKTDQNSDFELMRNIRKEVSNTVGIPEDEIELSMGMSGDFPLAIQYGSTNVRVGSVIFGQRYYPPIQ</sequence>